<dbReference type="CDD" id="cd23739">
    <property type="entry name" value="TBRG4-like_N"/>
    <property type="match status" value="1"/>
</dbReference>
<accession>A0A4W5K9Y9</accession>
<feature type="compositionally biased region" description="Polar residues" evidence="3">
    <location>
        <begin position="81"/>
        <end position="100"/>
    </location>
</feature>
<reference evidence="5" key="3">
    <citation type="submission" date="2025-09" db="UniProtKB">
        <authorList>
            <consortium name="Ensembl"/>
        </authorList>
    </citation>
    <scope>IDENTIFICATION</scope>
</reference>
<dbReference type="GO" id="GO:0003723">
    <property type="term" value="F:RNA binding"/>
    <property type="evidence" value="ECO:0007669"/>
    <property type="project" value="TreeGrafter"/>
</dbReference>
<sequence>MTARTAEEVLRLALRICNHRRPWQHRGPQMLMIESFDRGLSHIWSTGQSHRPLAGLTIYKVRYYSQGKTYGQDVVERKEGNSIQTPRSETWSSQSRTSPDQPAKRVPFYDQLRECGSPSDVLDLAGQYTATHRRVSNCLTRCWETTKKMSEEQRRYELRIMFEHAGFEELLQRTMQDARRMRSEDLAYSLLAMVKLGVSQRSRVVQTLLRVCQENLNEFDEKSLSVLASCLEHLESSPNGDALKEGVRLMIEALLPSIQNVMALQTMMRHMGRDTPVDIKKKLERKALSLADQFTLPNSQYMITTLASMDFCSKPLLAVCSRKIAEHVHGVPFNRLVNVLRAYKELHSRDVALFTTISDYVASSFTMWNNKQVILFLSAFEDLAFCPTAMLDAFAERVTKNPDALGLKDVLSILKTYSSLNHNLQGYREPFLDGVTHVVVSYLPKMAASELLKVVYFLCLLGHFPAAPLEQLLQQETLEEICARGGRLQKGMEKKLQIVDLCLRLDRPSLPKPLTVPPEALGSPAPNDLSVNPGLSMTLQSIAQEGLLQEGVMVEDLYFIDGVMTQPKPLQEATGGRAPSEGEFPPPEHSQRIAVFCAPPSSFCYGTSRPRGNLAIKMRHLTVLGYTPVVVLEHELDNLSEEERTELLKTRIFPEHERPANVEQMTD</sequence>
<dbReference type="Pfam" id="PF08373">
    <property type="entry name" value="RAP"/>
    <property type="match status" value="1"/>
</dbReference>
<dbReference type="Ensembl" id="ENSHHUT00000009044.1">
    <property type="protein sequence ID" value="ENSHHUP00000008781.1"/>
    <property type="gene ID" value="ENSHHUG00000005375.1"/>
</dbReference>
<evidence type="ECO:0000256" key="3">
    <source>
        <dbReference type="SAM" id="MobiDB-lite"/>
    </source>
</evidence>
<dbReference type="PROSITE" id="PS51286">
    <property type="entry name" value="RAP"/>
    <property type="match status" value="1"/>
</dbReference>
<dbReference type="Pfam" id="PF06743">
    <property type="entry name" value="FAST_1"/>
    <property type="match status" value="1"/>
</dbReference>
<dbReference type="SMART" id="SM00952">
    <property type="entry name" value="RAP"/>
    <property type="match status" value="1"/>
</dbReference>
<dbReference type="PANTHER" id="PTHR21228:SF1">
    <property type="entry name" value="FAST KINASE DOMAIN-CONTAINING PROTEIN 2, MITOCHONDRIAL"/>
    <property type="match status" value="1"/>
</dbReference>
<dbReference type="PANTHER" id="PTHR21228">
    <property type="entry name" value="FAST LEU-RICH DOMAIN-CONTAINING"/>
    <property type="match status" value="1"/>
</dbReference>
<evidence type="ECO:0000259" key="4">
    <source>
        <dbReference type="PROSITE" id="PS51286"/>
    </source>
</evidence>
<dbReference type="InterPro" id="IPR050870">
    <property type="entry name" value="FAST_kinase"/>
</dbReference>
<dbReference type="GeneTree" id="ENSGT01030000234607"/>
<reference evidence="5" key="2">
    <citation type="submission" date="2025-08" db="UniProtKB">
        <authorList>
            <consortium name="Ensembl"/>
        </authorList>
    </citation>
    <scope>IDENTIFICATION</scope>
</reference>
<keyword evidence="2" id="KW-0496">Mitochondrion</keyword>
<dbReference type="STRING" id="62062.ENSHHUP00000008781"/>
<keyword evidence="6" id="KW-1185">Reference proteome</keyword>
<feature type="region of interest" description="Disordered" evidence="3">
    <location>
        <begin position="75"/>
        <end position="104"/>
    </location>
</feature>
<comment type="subcellular location">
    <subcellularLocation>
        <location evidence="1">Mitochondrion</location>
    </subcellularLocation>
</comment>
<dbReference type="Proteomes" id="UP000314982">
    <property type="component" value="Unassembled WGS sequence"/>
</dbReference>
<name>A0A4W5K9Y9_9TELE</name>
<feature type="region of interest" description="Disordered" evidence="3">
    <location>
        <begin position="569"/>
        <end position="588"/>
    </location>
</feature>
<evidence type="ECO:0000313" key="5">
    <source>
        <dbReference type="Ensembl" id="ENSHHUP00000008781.1"/>
    </source>
</evidence>
<proteinExistence type="predicted"/>
<reference evidence="6" key="1">
    <citation type="submission" date="2018-06" db="EMBL/GenBank/DDBJ databases">
        <title>Genome assembly of Danube salmon.</title>
        <authorList>
            <person name="Macqueen D.J."/>
            <person name="Gundappa M.K."/>
        </authorList>
    </citation>
    <scope>NUCLEOTIDE SEQUENCE [LARGE SCALE GENOMIC DNA]</scope>
</reference>
<dbReference type="AlphaFoldDB" id="A0A4W5K9Y9"/>
<evidence type="ECO:0000256" key="1">
    <source>
        <dbReference type="ARBA" id="ARBA00004173"/>
    </source>
</evidence>
<organism evidence="5 6">
    <name type="scientific">Hucho hucho</name>
    <name type="common">huchen</name>
    <dbReference type="NCBI Taxonomy" id="62062"/>
    <lineage>
        <taxon>Eukaryota</taxon>
        <taxon>Metazoa</taxon>
        <taxon>Chordata</taxon>
        <taxon>Craniata</taxon>
        <taxon>Vertebrata</taxon>
        <taxon>Euteleostomi</taxon>
        <taxon>Actinopterygii</taxon>
        <taxon>Neopterygii</taxon>
        <taxon>Teleostei</taxon>
        <taxon>Protacanthopterygii</taxon>
        <taxon>Salmoniformes</taxon>
        <taxon>Salmonidae</taxon>
        <taxon>Salmoninae</taxon>
        <taxon>Hucho</taxon>
    </lineage>
</organism>
<evidence type="ECO:0000256" key="2">
    <source>
        <dbReference type="ARBA" id="ARBA00023128"/>
    </source>
</evidence>
<dbReference type="GO" id="GO:0005759">
    <property type="term" value="C:mitochondrial matrix"/>
    <property type="evidence" value="ECO:0007669"/>
    <property type="project" value="TreeGrafter"/>
</dbReference>
<feature type="domain" description="RAP" evidence="4">
    <location>
        <begin position="593"/>
        <end position="650"/>
    </location>
</feature>
<protein>
    <submittedName>
        <fullName evidence="5">FAST kinase domains 2</fullName>
    </submittedName>
</protein>
<dbReference type="GO" id="GO:0000963">
    <property type="term" value="P:mitochondrial RNA processing"/>
    <property type="evidence" value="ECO:0007669"/>
    <property type="project" value="TreeGrafter"/>
</dbReference>
<dbReference type="GO" id="GO:0044528">
    <property type="term" value="P:regulation of mitochondrial mRNA stability"/>
    <property type="evidence" value="ECO:0007669"/>
    <property type="project" value="InterPro"/>
</dbReference>
<dbReference type="InterPro" id="IPR010622">
    <property type="entry name" value="FAST_Leu-rich"/>
</dbReference>
<dbReference type="GO" id="GO:0035770">
    <property type="term" value="C:ribonucleoprotein granule"/>
    <property type="evidence" value="ECO:0007669"/>
    <property type="project" value="TreeGrafter"/>
</dbReference>
<evidence type="ECO:0000313" key="6">
    <source>
        <dbReference type="Proteomes" id="UP000314982"/>
    </source>
</evidence>
<dbReference type="InterPro" id="IPR013584">
    <property type="entry name" value="RAP"/>
</dbReference>